<evidence type="ECO:0000313" key="3">
    <source>
        <dbReference type="Proteomes" id="UP001164733"/>
    </source>
</evidence>
<evidence type="ECO:0000313" key="2">
    <source>
        <dbReference type="EMBL" id="WAG61862.1"/>
    </source>
</evidence>
<dbReference type="Proteomes" id="UP001164733">
    <property type="component" value="Chromosome"/>
</dbReference>
<keyword evidence="2" id="KW-0808">Transferase</keyword>
<sequence length="273" mass="31508">MFILWEVAEMSVMNKTENVKQQYSDDKNLSIRTNLHLKHSTNKQGFVSWLFDKYEFSDNCRILELGCGNGGQWQHQIENLPKGCSLTLSDFSNGMVDIVRKNYSKYDNTSFQQIDIQNITFPNETFDVVIANHMLYHIPDLSKSLSEVNRVLKPGGKFYSTTNGNGGMRPFLHNALKHFNPASKSFTQEFSFNLQNGYEILSDHFSDVKRIDFEDSLSITETQDLVDWIKSTISIASYSENDLYKLFDYFEDIRKKHGAINIQKECGLFISVK</sequence>
<organism evidence="2 3">
    <name type="scientific">Clostridium estertheticum</name>
    <dbReference type="NCBI Taxonomy" id="238834"/>
    <lineage>
        <taxon>Bacteria</taxon>
        <taxon>Bacillati</taxon>
        <taxon>Bacillota</taxon>
        <taxon>Clostridia</taxon>
        <taxon>Eubacteriales</taxon>
        <taxon>Clostridiaceae</taxon>
        <taxon>Clostridium</taxon>
    </lineage>
</organism>
<keyword evidence="2" id="KW-0489">Methyltransferase</keyword>
<dbReference type="CDD" id="cd02440">
    <property type="entry name" value="AdoMet_MTases"/>
    <property type="match status" value="1"/>
</dbReference>
<protein>
    <submittedName>
        <fullName evidence="2">Class I SAM-dependent methyltransferase</fullName>
    </submittedName>
</protein>
<proteinExistence type="predicted"/>
<dbReference type="AlphaFoldDB" id="A0AA47EKF7"/>
<accession>A0AA47EKF7</accession>
<evidence type="ECO:0000259" key="1">
    <source>
        <dbReference type="Pfam" id="PF08241"/>
    </source>
</evidence>
<reference evidence="2" key="1">
    <citation type="submission" date="2021-11" db="EMBL/GenBank/DDBJ databases">
        <title>Clostridia strains as spoilage organisms.</title>
        <authorList>
            <person name="Wambui J."/>
            <person name="Stevens M.J.A."/>
            <person name="Stephan R."/>
        </authorList>
    </citation>
    <scope>NUCLEOTIDE SEQUENCE</scope>
    <source>
        <strain evidence="2">CF009</strain>
    </source>
</reference>
<dbReference type="GO" id="GO:0032259">
    <property type="term" value="P:methylation"/>
    <property type="evidence" value="ECO:0007669"/>
    <property type="project" value="UniProtKB-KW"/>
</dbReference>
<dbReference type="Pfam" id="PF08241">
    <property type="entry name" value="Methyltransf_11"/>
    <property type="match status" value="1"/>
</dbReference>
<dbReference type="InterPro" id="IPR013216">
    <property type="entry name" value="Methyltransf_11"/>
</dbReference>
<gene>
    <name evidence="2" type="ORF">LL038_06340</name>
</gene>
<dbReference type="EMBL" id="CP086239">
    <property type="protein sequence ID" value="WAG61862.1"/>
    <property type="molecule type" value="Genomic_DNA"/>
</dbReference>
<dbReference type="GO" id="GO:0008757">
    <property type="term" value="F:S-adenosylmethionine-dependent methyltransferase activity"/>
    <property type="evidence" value="ECO:0007669"/>
    <property type="project" value="InterPro"/>
</dbReference>
<name>A0AA47EKF7_9CLOT</name>
<dbReference type="PANTHER" id="PTHR43591">
    <property type="entry name" value="METHYLTRANSFERASE"/>
    <property type="match status" value="1"/>
</dbReference>
<dbReference type="RefSeq" id="WP_216126006.1">
    <property type="nucleotide sequence ID" value="NZ_JAHLDP010000029.1"/>
</dbReference>
<feature type="domain" description="Methyltransferase type 11" evidence="1">
    <location>
        <begin position="63"/>
        <end position="159"/>
    </location>
</feature>